<dbReference type="AlphaFoldDB" id="A0A1K2HM00"/>
<evidence type="ECO:0000313" key="8">
    <source>
        <dbReference type="EMBL" id="SFZ77731.1"/>
    </source>
</evidence>
<accession>A0A1K2HM00</accession>
<dbReference type="EMBL" id="FPKR01000010">
    <property type="protein sequence ID" value="SFZ77731.1"/>
    <property type="molecule type" value="Genomic_DNA"/>
</dbReference>
<keyword evidence="3 6" id="KW-0812">Transmembrane</keyword>
<dbReference type="PANTHER" id="PTHR30485:SF2">
    <property type="entry name" value="BLL0597 PROTEIN"/>
    <property type="match status" value="1"/>
</dbReference>
<evidence type="ECO:0000256" key="6">
    <source>
        <dbReference type="SAM" id="Phobius"/>
    </source>
</evidence>
<dbReference type="InterPro" id="IPR011577">
    <property type="entry name" value="Cyt_b561_bac/Ni-Hgenase"/>
</dbReference>
<dbReference type="SUPFAM" id="SSF81342">
    <property type="entry name" value="Transmembrane di-heme cytochromes"/>
    <property type="match status" value="1"/>
</dbReference>
<evidence type="ECO:0000256" key="2">
    <source>
        <dbReference type="ARBA" id="ARBA00022475"/>
    </source>
</evidence>
<dbReference type="GO" id="GO:0009055">
    <property type="term" value="F:electron transfer activity"/>
    <property type="evidence" value="ECO:0007669"/>
    <property type="project" value="InterPro"/>
</dbReference>
<dbReference type="GO" id="GO:0005886">
    <property type="term" value="C:plasma membrane"/>
    <property type="evidence" value="ECO:0007669"/>
    <property type="project" value="UniProtKB-SubCell"/>
</dbReference>
<comment type="subcellular location">
    <subcellularLocation>
        <location evidence="1">Cell membrane</location>
        <topology evidence="1">Multi-pass membrane protein</topology>
    </subcellularLocation>
</comment>
<dbReference type="InterPro" id="IPR051542">
    <property type="entry name" value="Hydrogenase_cytochrome"/>
</dbReference>
<dbReference type="Proteomes" id="UP000186513">
    <property type="component" value="Unassembled WGS sequence"/>
</dbReference>
<evidence type="ECO:0000256" key="5">
    <source>
        <dbReference type="ARBA" id="ARBA00023136"/>
    </source>
</evidence>
<feature type="transmembrane region" description="Helical" evidence="6">
    <location>
        <begin position="137"/>
        <end position="157"/>
    </location>
</feature>
<name>A0A1K2HM00_9NEIS</name>
<feature type="transmembrane region" description="Helical" evidence="6">
    <location>
        <begin position="97"/>
        <end position="117"/>
    </location>
</feature>
<sequence length="184" mass="20737">MHTKPARIAVWDPLVRISHWLVALLVLGNFLNEEGETWHRYAGYTVLGLVLLRLLWGVVGSRYARLSSFWPRPRQVLAYLRALLQDRAPRYLGHNPAAAVMMLALWANLLALVASGWLMGTDAFWGEEWLEDLHELLANGLLVLVGLHVAAAVFESWRERDNLIGAMVHGKKRAPTAHDIAPHD</sequence>
<dbReference type="InterPro" id="IPR016174">
    <property type="entry name" value="Di-haem_cyt_TM"/>
</dbReference>
<keyword evidence="5 6" id="KW-0472">Membrane</keyword>
<evidence type="ECO:0000259" key="7">
    <source>
        <dbReference type="Pfam" id="PF01292"/>
    </source>
</evidence>
<dbReference type="RefSeq" id="WP_072429064.1">
    <property type="nucleotide sequence ID" value="NZ_FPKR01000010.1"/>
</dbReference>
<evidence type="ECO:0000313" key="9">
    <source>
        <dbReference type="Proteomes" id="UP000186513"/>
    </source>
</evidence>
<keyword evidence="2" id="KW-1003">Cell membrane</keyword>
<dbReference type="OrthoDB" id="196472at2"/>
<organism evidence="8 9">
    <name type="scientific">Chitinimonas taiwanensis DSM 18899</name>
    <dbReference type="NCBI Taxonomy" id="1121279"/>
    <lineage>
        <taxon>Bacteria</taxon>
        <taxon>Pseudomonadati</taxon>
        <taxon>Pseudomonadota</taxon>
        <taxon>Betaproteobacteria</taxon>
        <taxon>Neisseriales</taxon>
        <taxon>Chitinibacteraceae</taxon>
        <taxon>Chitinimonas</taxon>
    </lineage>
</organism>
<keyword evidence="9" id="KW-1185">Reference proteome</keyword>
<proteinExistence type="predicted"/>
<feature type="domain" description="Cytochrome b561 bacterial/Ni-hydrogenase" evidence="7">
    <location>
        <begin position="10"/>
        <end position="170"/>
    </location>
</feature>
<dbReference type="GO" id="GO:0022904">
    <property type="term" value="P:respiratory electron transport chain"/>
    <property type="evidence" value="ECO:0007669"/>
    <property type="project" value="InterPro"/>
</dbReference>
<keyword evidence="4 6" id="KW-1133">Transmembrane helix</keyword>
<dbReference type="PANTHER" id="PTHR30485">
    <property type="entry name" value="NI/FE-HYDROGENASE 1 B-TYPE CYTOCHROME SUBUNIT"/>
    <property type="match status" value="1"/>
</dbReference>
<reference evidence="8 9" key="1">
    <citation type="submission" date="2016-11" db="EMBL/GenBank/DDBJ databases">
        <authorList>
            <person name="Jaros S."/>
            <person name="Januszkiewicz K."/>
            <person name="Wedrychowicz H."/>
        </authorList>
    </citation>
    <scope>NUCLEOTIDE SEQUENCE [LARGE SCALE GENOMIC DNA]</scope>
    <source>
        <strain evidence="8 9">DSM 18899</strain>
    </source>
</reference>
<gene>
    <name evidence="8" type="ORF">SAMN02745887_02555</name>
</gene>
<dbReference type="Pfam" id="PF01292">
    <property type="entry name" value="Ni_hydr_CYTB"/>
    <property type="match status" value="1"/>
</dbReference>
<dbReference type="GO" id="GO:0020037">
    <property type="term" value="F:heme binding"/>
    <property type="evidence" value="ECO:0007669"/>
    <property type="project" value="TreeGrafter"/>
</dbReference>
<feature type="transmembrane region" description="Helical" evidence="6">
    <location>
        <begin position="14"/>
        <end position="31"/>
    </location>
</feature>
<dbReference type="STRING" id="1121279.SAMN02745887_02555"/>
<evidence type="ECO:0000256" key="1">
    <source>
        <dbReference type="ARBA" id="ARBA00004651"/>
    </source>
</evidence>
<dbReference type="Gene3D" id="1.20.950.20">
    <property type="entry name" value="Transmembrane di-heme cytochromes, Chain C"/>
    <property type="match status" value="1"/>
</dbReference>
<feature type="transmembrane region" description="Helical" evidence="6">
    <location>
        <begin position="43"/>
        <end position="64"/>
    </location>
</feature>
<protein>
    <submittedName>
        <fullName evidence="8">Cytochrome b</fullName>
    </submittedName>
</protein>
<evidence type="ECO:0000256" key="3">
    <source>
        <dbReference type="ARBA" id="ARBA00022692"/>
    </source>
</evidence>
<evidence type="ECO:0000256" key="4">
    <source>
        <dbReference type="ARBA" id="ARBA00022989"/>
    </source>
</evidence>